<dbReference type="Proteomes" id="UP001210925">
    <property type="component" value="Unassembled WGS sequence"/>
</dbReference>
<dbReference type="AlphaFoldDB" id="A0AAD5UIU6"/>
<keyword evidence="1" id="KW-0472">Membrane</keyword>
<proteinExistence type="predicted"/>
<accession>A0AAD5UIU6</accession>
<keyword evidence="1" id="KW-1133">Transmembrane helix</keyword>
<keyword evidence="1" id="KW-0812">Transmembrane</keyword>
<comment type="caution">
    <text evidence="2">The sequence shown here is derived from an EMBL/GenBank/DDBJ whole genome shotgun (WGS) entry which is preliminary data.</text>
</comment>
<name>A0AAD5UIU6_9FUNG</name>
<feature type="transmembrane region" description="Helical" evidence="1">
    <location>
        <begin position="263"/>
        <end position="289"/>
    </location>
</feature>
<sequence length="373" mass="40243">MGFAELCFGSAMGILRSEVDVPHSTFVTAPQLIDTADDGTIIVGSGYVTSISTTCKCIDTASPSNIANVGTIPSTIASNMSSQVIGLGSYPAMVNYVTQNTSSIIIYTILTGTNVCTLTDPSQIGYPICITTAYDHRTASISITFMTDGTPASIAPKKADILSVGSTSDISWMYAAYVAILEGAQTSTMLPETFKGSINPLLWWTSSNMQSVNPALLSAGVETLFSILGRAGVQRSYSHTSTRCTESIIDTNSIVLRMSTAGFTIGIIFFALQMIMVILSFMGTIPWLLCKNPIYPGIRLVTDHVFFMVMTNSTLVALFGVNPTMDTPLIWTKFDFIVRVGEAIKTRDDPDLGHTIMDKPKFVTNFVKGKSYY</sequence>
<reference evidence="2" key="1">
    <citation type="submission" date="2020-05" db="EMBL/GenBank/DDBJ databases">
        <title>Phylogenomic resolution of chytrid fungi.</title>
        <authorList>
            <person name="Stajich J.E."/>
            <person name="Amses K."/>
            <person name="Simmons R."/>
            <person name="Seto K."/>
            <person name="Myers J."/>
            <person name="Bonds A."/>
            <person name="Quandt C.A."/>
            <person name="Barry K."/>
            <person name="Liu P."/>
            <person name="Grigoriev I."/>
            <person name="Longcore J.E."/>
            <person name="James T.Y."/>
        </authorList>
    </citation>
    <scope>NUCLEOTIDE SEQUENCE</scope>
    <source>
        <strain evidence="2">PLAUS21</strain>
    </source>
</reference>
<protein>
    <submittedName>
        <fullName evidence="2">Uncharacterized protein</fullName>
    </submittedName>
</protein>
<evidence type="ECO:0000313" key="2">
    <source>
        <dbReference type="EMBL" id="KAJ3259321.1"/>
    </source>
</evidence>
<evidence type="ECO:0000313" key="3">
    <source>
        <dbReference type="Proteomes" id="UP001210925"/>
    </source>
</evidence>
<evidence type="ECO:0000256" key="1">
    <source>
        <dbReference type="SAM" id="Phobius"/>
    </source>
</evidence>
<keyword evidence="3" id="KW-1185">Reference proteome</keyword>
<gene>
    <name evidence="2" type="ORF">HK103_002519</name>
</gene>
<dbReference type="EMBL" id="JADGKB010000019">
    <property type="protein sequence ID" value="KAJ3259321.1"/>
    <property type="molecule type" value="Genomic_DNA"/>
</dbReference>
<organism evidence="2 3">
    <name type="scientific">Boothiomyces macroporosus</name>
    <dbReference type="NCBI Taxonomy" id="261099"/>
    <lineage>
        <taxon>Eukaryota</taxon>
        <taxon>Fungi</taxon>
        <taxon>Fungi incertae sedis</taxon>
        <taxon>Chytridiomycota</taxon>
        <taxon>Chytridiomycota incertae sedis</taxon>
        <taxon>Chytridiomycetes</taxon>
        <taxon>Rhizophydiales</taxon>
        <taxon>Terramycetaceae</taxon>
        <taxon>Boothiomyces</taxon>
    </lineage>
</organism>